<dbReference type="Pfam" id="PF20430">
    <property type="entry name" value="Eplus_motif"/>
    <property type="match status" value="1"/>
</dbReference>
<dbReference type="InterPro" id="IPR032867">
    <property type="entry name" value="DYW_dom"/>
</dbReference>
<protein>
    <submittedName>
        <fullName evidence="6">Pentatricopeptide repeat-containing protein At1g59720, chloroplastic/mitochondrial-like</fullName>
    </submittedName>
</protein>
<dbReference type="InterPro" id="IPR011990">
    <property type="entry name" value="TPR-like_helical_dom_sf"/>
</dbReference>
<feature type="repeat" description="PPR" evidence="3">
    <location>
        <begin position="617"/>
        <end position="647"/>
    </location>
</feature>
<feature type="repeat" description="PPR" evidence="3">
    <location>
        <begin position="442"/>
        <end position="477"/>
    </location>
</feature>
<comment type="similarity">
    <text evidence="1">Belongs to the PPR family. PCMP-H subfamily.</text>
</comment>
<dbReference type="RefSeq" id="XP_010470207.2">
    <property type="nucleotide sequence ID" value="XM_010471905.2"/>
</dbReference>
<feature type="repeat" description="PPR" evidence="3">
    <location>
        <begin position="648"/>
        <end position="682"/>
    </location>
</feature>
<dbReference type="GeneID" id="104750149"/>
<feature type="repeat" description="PPR" evidence="3">
    <location>
        <begin position="545"/>
        <end position="575"/>
    </location>
</feature>
<dbReference type="Pfam" id="PF02992">
    <property type="entry name" value="Transposase_21"/>
    <property type="match status" value="1"/>
</dbReference>
<sequence length="967" mass="109745">MYFMVLYHITSIMNMKVGKDHVHEEPTHEAKRFYDMFAAANNPLYDRCRKGKSPLSLAAWFMINKVDYNFSENCMDSWTRLFTEYLPEGNQIIVSSFGKMMRSWSIASSAGNQDRLKKMYQSEKTATSVRWHAEHNSEEGLMCHPSNAAEWKHFQQLHPLYAAETRNVYLRLCTDGFNPFGMSKQHSLRPVILNPYNLPPDDVTCCLQKNLTSVPSPLNLGFRVCKFQESMELIDVGGFLQIFEAKDFQIPAEKGHSKKRRSFVMYGLRDGPSGRVACLRDPSRCVVFMTVFRDEWSLGRSFEASGLSDGTSRRVDICWPYWWLLWNVNDLCVVMSYLFTSNNETHHPMSNSLLLHPLSPPVPPASSPSASVSRNHHRRILSLSETCSDISQLKQLHAFTLRTTYPDEPATLFLYGRILQLSSSFSDVNYAFRVFDSIQNRSSFMWNTLIRACAHDVSRKEEAFMLYLKMLEKGESSPDKHTFPFVLKACAYIFGLSEGKQVHCQVVKHGFGGDVYVNNGLIHLYGSCGCLDLARKVFDEMPERSLVSWNSMIDALVRVGEYDSALQLFRKMQESLEPDGYTMQSVLSACAGLGSLSLGTWAHAFLLRKCDVDVAMNVLIKNSLIEMYCKCGSLRMAEQVFQGMLKRDLASWNAMILGFATHGRAGEAMDCFDRMVRKGESIKPNSITFVALLIACNHRGMVNKGRQYFDMMVRDYGIEPALEHYGCIIDLVARAGYISEAIHMVMSMPMKPDVVIWRSLLDACCKKGASVELSEEIARHIIESREGNQSFNSSYSGAYVLLSSVYASASRWNDVGMVRKLMTEHGIRKEPGCSSIEINGISHEFFAGDTSHPQTKQIYQQLEVIDDRLRSIGYLPDCSQAPLVDATNDGSKEYSLKLHSERLAIAFGLISLPPQTPIRIFKNLRVCSDCHEVTKLISKVFNTEIIVRDRVRFHHFKDGSCSCSDYW</sequence>
<dbReference type="Proteomes" id="UP000694864">
    <property type="component" value="Chromosome 16"/>
</dbReference>
<evidence type="ECO:0000256" key="3">
    <source>
        <dbReference type="PROSITE-ProRule" id="PRU00708"/>
    </source>
</evidence>
<dbReference type="InterPro" id="IPR004242">
    <property type="entry name" value="Transposase_21"/>
</dbReference>
<organism evidence="5 6">
    <name type="scientific">Camelina sativa</name>
    <name type="common">False flax</name>
    <name type="synonym">Myagrum sativum</name>
    <dbReference type="NCBI Taxonomy" id="90675"/>
    <lineage>
        <taxon>Eukaryota</taxon>
        <taxon>Viridiplantae</taxon>
        <taxon>Streptophyta</taxon>
        <taxon>Embryophyta</taxon>
        <taxon>Tracheophyta</taxon>
        <taxon>Spermatophyta</taxon>
        <taxon>Magnoliopsida</taxon>
        <taxon>eudicotyledons</taxon>
        <taxon>Gunneridae</taxon>
        <taxon>Pentapetalae</taxon>
        <taxon>rosids</taxon>
        <taxon>malvids</taxon>
        <taxon>Brassicales</taxon>
        <taxon>Brassicaceae</taxon>
        <taxon>Camelineae</taxon>
        <taxon>Camelina</taxon>
    </lineage>
</organism>
<evidence type="ECO:0000313" key="5">
    <source>
        <dbReference type="Proteomes" id="UP000694864"/>
    </source>
</evidence>
<dbReference type="NCBIfam" id="TIGR00756">
    <property type="entry name" value="PPR"/>
    <property type="match status" value="4"/>
</dbReference>
<accession>A0ABM0WF63</accession>
<proteinExistence type="inferred from homology"/>
<keyword evidence="5" id="KW-1185">Reference proteome</keyword>
<reference evidence="6" key="2">
    <citation type="submission" date="2025-08" db="UniProtKB">
        <authorList>
            <consortium name="RefSeq"/>
        </authorList>
    </citation>
    <scope>IDENTIFICATION</scope>
    <source>
        <tissue evidence="6">Leaf</tissue>
    </source>
</reference>
<dbReference type="Gene3D" id="1.25.40.10">
    <property type="entry name" value="Tetratricopeptide repeat domain"/>
    <property type="match status" value="4"/>
</dbReference>
<evidence type="ECO:0000259" key="4">
    <source>
        <dbReference type="Pfam" id="PF14432"/>
    </source>
</evidence>
<dbReference type="PROSITE" id="PS51375">
    <property type="entry name" value="PPR"/>
    <property type="match status" value="5"/>
</dbReference>
<dbReference type="InterPro" id="IPR002885">
    <property type="entry name" value="PPR_rpt"/>
</dbReference>
<evidence type="ECO:0000256" key="2">
    <source>
        <dbReference type="ARBA" id="ARBA00022737"/>
    </source>
</evidence>
<feature type="domain" description="DYW" evidence="4">
    <location>
        <begin position="873"/>
        <end position="967"/>
    </location>
</feature>
<gene>
    <name evidence="6" type="primary">LOC104750149</name>
</gene>
<reference evidence="5" key="1">
    <citation type="journal article" date="2014" name="Nat. Commun.">
        <title>The emerging biofuel crop Camelina sativa retains a highly undifferentiated hexaploid genome structure.</title>
        <authorList>
            <person name="Kagale S."/>
            <person name="Koh C."/>
            <person name="Nixon J."/>
            <person name="Bollina V."/>
            <person name="Clarke W.E."/>
            <person name="Tuteja R."/>
            <person name="Spillane C."/>
            <person name="Robinson S.J."/>
            <person name="Links M.G."/>
            <person name="Clarke C."/>
            <person name="Higgins E.E."/>
            <person name="Huebert T."/>
            <person name="Sharpe A.G."/>
            <person name="Parkin I.A."/>
        </authorList>
    </citation>
    <scope>NUCLEOTIDE SEQUENCE [LARGE SCALE GENOMIC DNA]</scope>
    <source>
        <strain evidence="5">cv. DH55</strain>
    </source>
</reference>
<keyword evidence="2" id="KW-0677">Repeat</keyword>
<dbReference type="Pfam" id="PF01535">
    <property type="entry name" value="PPR"/>
    <property type="match status" value="2"/>
</dbReference>
<dbReference type="Pfam" id="PF20431">
    <property type="entry name" value="E_motif"/>
    <property type="match status" value="1"/>
</dbReference>
<dbReference type="PANTHER" id="PTHR47926:SF508">
    <property type="entry name" value="PENTATRICOPEPTIDE REPEAT-CONTAINING PROTEIN"/>
    <property type="match status" value="1"/>
</dbReference>
<name>A0ABM0WF63_CAMSA</name>
<dbReference type="PANTHER" id="PTHR47926">
    <property type="entry name" value="PENTATRICOPEPTIDE REPEAT-CONTAINING PROTEIN"/>
    <property type="match status" value="1"/>
</dbReference>
<feature type="repeat" description="PPR" evidence="3">
    <location>
        <begin position="514"/>
        <end position="544"/>
    </location>
</feature>
<evidence type="ECO:0000256" key="1">
    <source>
        <dbReference type="ARBA" id="ARBA00006643"/>
    </source>
</evidence>
<dbReference type="Pfam" id="PF13041">
    <property type="entry name" value="PPR_2"/>
    <property type="match status" value="2"/>
</dbReference>
<evidence type="ECO:0000313" key="6">
    <source>
        <dbReference type="RefSeq" id="XP_010470207.2"/>
    </source>
</evidence>
<dbReference type="Pfam" id="PF14432">
    <property type="entry name" value="DYW_deaminase"/>
    <property type="match status" value="1"/>
</dbReference>
<dbReference type="InterPro" id="IPR046848">
    <property type="entry name" value="E_motif"/>
</dbReference>
<dbReference type="InterPro" id="IPR046960">
    <property type="entry name" value="PPR_At4g14850-like_plant"/>
</dbReference>
<dbReference type="InterPro" id="IPR046849">
    <property type="entry name" value="E2_motif"/>
</dbReference>